<dbReference type="RefSeq" id="WP_184393234.1">
    <property type="nucleotide sequence ID" value="NZ_BAAAJD010000014.1"/>
</dbReference>
<accession>A0A7W8QNE6</accession>
<dbReference type="InterPro" id="IPR039261">
    <property type="entry name" value="FNR_nucleotide-bd"/>
</dbReference>
<keyword evidence="3" id="KW-1185">Reference proteome</keyword>
<evidence type="ECO:0000313" key="2">
    <source>
        <dbReference type="EMBL" id="MBB5433459.1"/>
    </source>
</evidence>
<dbReference type="Gene3D" id="3.40.50.80">
    <property type="entry name" value="Nucleotide-binding domain of ferredoxin-NADP reductase (FNR) module"/>
    <property type="match status" value="1"/>
</dbReference>
<dbReference type="Gene3D" id="2.40.30.10">
    <property type="entry name" value="Translation factors"/>
    <property type="match status" value="1"/>
</dbReference>
<dbReference type="SUPFAM" id="SSF63380">
    <property type="entry name" value="Riboflavin synthase domain-like"/>
    <property type="match status" value="1"/>
</dbReference>
<dbReference type="PANTHER" id="PTHR30157:SF0">
    <property type="entry name" value="NADPH-DEPENDENT FERRIC-CHELATE REDUCTASE"/>
    <property type="match status" value="1"/>
</dbReference>
<protein>
    <submittedName>
        <fullName evidence="2">NADPH-dependent ferric siderophore reductase</fullName>
    </submittedName>
</protein>
<dbReference type="InterPro" id="IPR017938">
    <property type="entry name" value="Riboflavin_synthase-like_b-brl"/>
</dbReference>
<gene>
    <name evidence="2" type="ORF">HDA36_003543</name>
</gene>
<dbReference type="PANTHER" id="PTHR30157">
    <property type="entry name" value="FERRIC REDUCTASE, NADPH-DEPENDENT"/>
    <property type="match status" value="1"/>
</dbReference>
<dbReference type="InterPro" id="IPR039374">
    <property type="entry name" value="SIP_fam"/>
</dbReference>
<dbReference type="Pfam" id="PF04954">
    <property type="entry name" value="SIP"/>
    <property type="match status" value="1"/>
</dbReference>
<name>A0A7W8QNE6_9ACTN</name>
<dbReference type="AlphaFoldDB" id="A0A7W8QNE6"/>
<proteinExistence type="predicted"/>
<comment type="caution">
    <text evidence="2">The sequence shown here is derived from an EMBL/GenBank/DDBJ whole genome shotgun (WGS) entry which is preliminary data.</text>
</comment>
<dbReference type="PROSITE" id="PS51384">
    <property type="entry name" value="FAD_FR"/>
    <property type="match status" value="1"/>
</dbReference>
<dbReference type="GO" id="GO:0016491">
    <property type="term" value="F:oxidoreductase activity"/>
    <property type="evidence" value="ECO:0007669"/>
    <property type="project" value="InterPro"/>
</dbReference>
<reference evidence="2 3" key="1">
    <citation type="submission" date="2020-08" db="EMBL/GenBank/DDBJ databases">
        <title>Sequencing the genomes of 1000 actinobacteria strains.</title>
        <authorList>
            <person name="Klenk H.-P."/>
        </authorList>
    </citation>
    <scope>NUCLEOTIDE SEQUENCE [LARGE SCALE GENOMIC DNA]</scope>
    <source>
        <strain evidence="2 3">DSM 44551</strain>
    </source>
</reference>
<evidence type="ECO:0000259" key="1">
    <source>
        <dbReference type="PROSITE" id="PS51384"/>
    </source>
</evidence>
<sequence>MPSMPSLLASAMERWSLPCAVTGIEDPSPGFRRVHFDCGALRGHAWDPCQAIAFRVAPTMFRHYTPEVLDTVSGTMSVLFQLHSAGPPAERHSPGERWLDGLKEGDTVPVTRPAATRAFRMRPVERFTGVGDASTAGLWRAFQVRAASPEAVTGLVEVPAADTAFVSALLPGFTVLPAGAEPGAALLAVLDRGAWERAHRGGHVYLSGHGQTIQQVRRLVLDRFGVPRTAVSTQPYWATGKTGL</sequence>
<dbReference type="EMBL" id="JACHDB010000001">
    <property type="protein sequence ID" value="MBB5433459.1"/>
    <property type="molecule type" value="Genomic_DNA"/>
</dbReference>
<feature type="domain" description="FAD-binding FR-type" evidence="1">
    <location>
        <begin position="14"/>
        <end position="120"/>
    </location>
</feature>
<dbReference type="Proteomes" id="UP000572635">
    <property type="component" value="Unassembled WGS sequence"/>
</dbReference>
<dbReference type="InterPro" id="IPR007037">
    <property type="entry name" value="SIP_rossman_dom"/>
</dbReference>
<dbReference type="InterPro" id="IPR017927">
    <property type="entry name" value="FAD-bd_FR_type"/>
</dbReference>
<organism evidence="2 3">
    <name type="scientific">Nocardiopsis composta</name>
    <dbReference type="NCBI Taxonomy" id="157465"/>
    <lineage>
        <taxon>Bacteria</taxon>
        <taxon>Bacillati</taxon>
        <taxon>Actinomycetota</taxon>
        <taxon>Actinomycetes</taxon>
        <taxon>Streptosporangiales</taxon>
        <taxon>Nocardiopsidaceae</taxon>
        <taxon>Nocardiopsis</taxon>
    </lineage>
</organism>
<evidence type="ECO:0000313" key="3">
    <source>
        <dbReference type="Proteomes" id="UP000572635"/>
    </source>
</evidence>